<reference evidence="11" key="1">
    <citation type="submission" date="2016-04" db="EMBL/GenBank/DDBJ databases">
        <title>Cephalotus genome sequencing.</title>
        <authorList>
            <person name="Fukushima K."/>
            <person name="Hasebe M."/>
            <person name="Fang X."/>
        </authorList>
    </citation>
    <scope>NUCLEOTIDE SEQUENCE [LARGE SCALE GENOMIC DNA]</scope>
    <source>
        <strain evidence="11">cv. St1</strain>
    </source>
</reference>
<dbReference type="GO" id="GO:0003964">
    <property type="term" value="F:RNA-directed DNA polymerase activity"/>
    <property type="evidence" value="ECO:0007669"/>
    <property type="project" value="UniProtKB-KW"/>
</dbReference>
<keyword evidence="8" id="KW-0239">DNA-directed DNA polymerase</keyword>
<dbReference type="GO" id="GO:0046872">
    <property type="term" value="F:metal ion binding"/>
    <property type="evidence" value="ECO:0007669"/>
    <property type="project" value="UniProtKB-KW"/>
</dbReference>
<evidence type="ECO:0000256" key="5">
    <source>
        <dbReference type="ARBA" id="ARBA00022842"/>
    </source>
</evidence>
<dbReference type="Proteomes" id="UP000187406">
    <property type="component" value="Unassembled WGS sequence"/>
</dbReference>
<dbReference type="InterPro" id="IPR012337">
    <property type="entry name" value="RNaseH-like_sf"/>
</dbReference>
<dbReference type="GO" id="GO:0006310">
    <property type="term" value="P:DNA recombination"/>
    <property type="evidence" value="ECO:0007669"/>
    <property type="project" value="UniProtKB-KW"/>
</dbReference>
<keyword evidence="6" id="KW-0229">DNA integration</keyword>
<protein>
    <submittedName>
        <fullName evidence="10">Uncharacterized protein</fullName>
    </submittedName>
</protein>
<evidence type="ECO:0000313" key="10">
    <source>
        <dbReference type="EMBL" id="GAV61978.1"/>
    </source>
</evidence>
<name>A0A1Q3B1Z2_CEPFO</name>
<keyword evidence="8" id="KW-0548">Nucleotidyltransferase</keyword>
<evidence type="ECO:0000256" key="2">
    <source>
        <dbReference type="ARBA" id="ARBA00022723"/>
    </source>
</evidence>
<evidence type="ECO:0000256" key="1">
    <source>
        <dbReference type="ARBA" id="ARBA00022722"/>
    </source>
</evidence>
<evidence type="ECO:0000256" key="7">
    <source>
        <dbReference type="ARBA" id="ARBA00022918"/>
    </source>
</evidence>
<keyword evidence="9" id="KW-0233">DNA recombination</keyword>
<organism evidence="10 11">
    <name type="scientific">Cephalotus follicularis</name>
    <name type="common">Albany pitcher plant</name>
    <dbReference type="NCBI Taxonomy" id="3775"/>
    <lineage>
        <taxon>Eukaryota</taxon>
        <taxon>Viridiplantae</taxon>
        <taxon>Streptophyta</taxon>
        <taxon>Embryophyta</taxon>
        <taxon>Tracheophyta</taxon>
        <taxon>Spermatophyta</taxon>
        <taxon>Magnoliopsida</taxon>
        <taxon>eudicotyledons</taxon>
        <taxon>Gunneridae</taxon>
        <taxon>Pentapetalae</taxon>
        <taxon>rosids</taxon>
        <taxon>fabids</taxon>
        <taxon>Oxalidales</taxon>
        <taxon>Cephalotaceae</taxon>
        <taxon>Cephalotus</taxon>
    </lineage>
</organism>
<dbReference type="InterPro" id="IPR039537">
    <property type="entry name" value="Retrotran_Ty1/copia-like"/>
</dbReference>
<dbReference type="GO" id="GO:0016787">
    <property type="term" value="F:hydrolase activity"/>
    <property type="evidence" value="ECO:0007669"/>
    <property type="project" value="UniProtKB-KW"/>
</dbReference>
<dbReference type="InParanoid" id="A0A1Q3B1Z2"/>
<keyword evidence="8" id="KW-0808">Transferase</keyword>
<keyword evidence="7" id="KW-0695">RNA-directed DNA polymerase</keyword>
<comment type="caution">
    <text evidence="10">The sequence shown here is derived from an EMBL/GenBank/DDBJ whole genome shotgun (WGS) entry which is preliminary data.</text>
</comment>
<keyword evidence="4" id="KW-0378">Hydrolase</keyword>
<evidence type="ECO:0000256" key="8">
    <source>
        <dbReference type="ARBA" id="ARBA00022932"/>
    </source>
</evidence>
<dbReference type="GO" id="GO:0004519">
    <property type="term" value="F:endonuclease activity"/>
    <property type="evidence" value="ECO:0007669"/>
    <property type="project" value="UniProtKB-KW"/>
</dbReference>
<keyword evidence="11" id="KW-1185">Reference proteome</keyword>
<evidence type="ECO:0000256" key="9">
    <source>
        <dbReference type="ARBA" id="ARBA00023172"/>
    </source>
</evidence>
<dbReference type="GO" id="GO:0015074">
    <property type="term" value="P:DNA integration"/>
    <property type="evidence" value="ECO:0007669"/>
    <property type="project" value="UniProtKB-KW"/>
</dbReference>
<evidence type="ECO:0000256" key="4">
    <source>
        <dbReference type="ARBA" id="ARBA00022801"/>
    </source>
</evidence>
<dbReference type="GO" id="GO:0003887">
    <property type="term" value="F:DNA-directed DNA polymerase activity"/>
    <property type="evidence" value="ECO:0007669"/>
    <property type="project" value="UniProtKB-KW"/>
</dbReference>
<evidence type="ECO:0000256" key="3">
    <source>
        <dbReference type="ARBA" id="ARBA00022759"/>
    </source>
</evidence>
<sequence>MTRTILCENDLPKYFWAEATNTACYILNRTSIRPILKKTLYELWKERKPNISYFRAFGCKCFIHNNGKDQLGKFDSNTTMVNAREPLAPIYVCMSEFSVMEL</sequence>
<evidence type="ECO:0000256" key="6">
    <source>
        <dbReference type="ARBA" id="ARBA00022908"/>
    </source>
</evidence>
<accession>A0A1Q3B1Z2</accession>
<dbReference type="PANTHER" id="PTHR42648">
    <property type="entry name" value="TRANSPOSASE, PUTATIVE-RELATED"/>
    <property type="match status" value="1"/>
</dbReference>
<keyword evidence="3" id="KW-0255">Endonuclease</keyword>
<keyword evidence="1" id="KW-0540">Nuclease</keyword>
<dbReference type="SUPFAM" id="SSF53098">
    <property type="entry name" value="Ribonuclease H-like"/>
    <property type="match status" value="1"/>
</dbReference>
<dbReference type="EMBL" id="BDDD01000234">
    <property type="protein sequence ID" value="GAV61978.1"/>
    <property type="molecule type" value="Genomic_DNA"/>
</dbReference>
<evidence type="ECO:0000313" key="11">
    <source>
        <dbReference type="Proteomes" id="UP000187406"/>
    </source>
</evidence>
<dbReference type="STRING" id="3775.A0A1Q3B1Z2"/>
<dbReference type="AlphaFoldDB" id="A0A1Q3B1Z2"/>
<proteinExistence type="predicted"/>
<gene>
    <name evidence="10" type="ORF">CFOL_v3_05503</name>
</gene>
<dbReference type="OrthoDB" id="1751476at2759"/>
<keyword evidence="5" id="KW-0460">Magnesium</keyword>
<dbReference type="PANTHER" id="PTHR42648:SF11">
    <property type="entry name" value="TRANSPOSON TY4-P GAG-POL POLYPROTEIN"/>
    <property type="match status" value="1"/>
</dbReference>
<keyword evidence="2" id="KW-0479">Metal-binding</keyword>